<gene>
    <name evidence="1" type="ORF">L2E82_16485</name>
</gene>
<dbReference type="Proteomes" id="UP001055811">
    <property type="component" value="Linkage Group LG03"/>
</dbReference>
<evidence type="ECO:0000313" key="1">
    <source>
        <dbReference type="EMBL" id="KAI3766427.1"/>
    </source>
</evidence>
<accession>A0ACB9F5N9</accession>
<name>A0ACB9F5N9_CICIN</name>
<organism evidence="1 2">
    <name type="scientific">Cichorium intybus</name>
    <name type="common">Chicory</name>
    <dbReference type="NCBI Taxonomy" id="13427"/>
    <lineage>
        <taxon>Eukaryota</taxon>
        <taxon>Viridiplantae</taxon>
        <taxon>Streptophyta</taxon>
        <taxon>Embryophyta</taxon>
        <taxon>Tracheophyta</taxon>
        <taxon>Spermatophyta</taxon>
        <taxon>Magnoliopsida</taxon>
        <taxon>eudicotyledons</taxon>
        <taxon>Gunneridae</taxon>
        <taxon>Pentapetalae</taxon>
        <taxon>asterids</taxon>
        <taxon>campanulids</taxon>
        <taxon>Asterales</taxon>
        <taxon>Asteraceae</taxon>
        <taxon>Cichorioideae</taxon>
        <taxon>Cichorieae</taxon>
        <taxon>Cichoriinae</taxon>
        <taxon>Cichorium</taxon>
    </lineage>
</organism>
<keyword evidence="2" id="KW-1185">Reference proteome</keyword>
<evidence type="ECO:0000313" key="2">
    <source>
        <dbReference type="Proteomes" id="UP001055811"/>
    </source>
</evidence>
<reference evidence="1 2" key="2">
    <citation type="journal article" date="2022" name="Mol. Ecol. Resour.">
        <title>The genomes of chicory, endive, great burdock and yacon provide insights into Asteraceae paleo-polyploidization history and plant inulin production.</title>
        <authorList>
            <person name="Fan W."/>
            <person name="Wang S."/>
            <person name="Wang H."/>
            <person name="Wang A."/>
            <person name="Jiang F."/>
            <person name="Liu H."/>
            <person name="Zhao H."/>
            <person name="Xu D."/>
            <person name="Zhang Y."/>
        </authorList>
    </citation>
    <scope>NUCLEOTIDE SEQUENCE [LARGE SCALE GENOMIC DNA]</scope>
    <source>
        <strain evidence="2">cv. Punajuju</strain>
        <tissue evidence="1">Leaves</tissue>
    </source>
</reference>
<reference evidence="2" key="1">
    <citation type="journal article" date="2022" name="Mol. Ecol. Resour.">
        <title>The genomes of chicory, endive, great burdock and yacon provide insights into Asteraceae palaeo-polyploidization history and plant inulin production.</title>
        <authorList>
            <person name="Fan W."/>
            <person name="Wang S."/>
            <person name="Wang H."/>
            <person name="Wang A."/>
            <person name="Jiang F."/>
            <person name="Liu H."/>
            <person name="Zhao H."/>
            <person name="Xu D."/>
            <person name="Zhang Y."/>
        </authorList>
    </citation>
    <scope>NUCLEOTIDE SEQUENCE [LARGE SCALE GENOMIC DNA]</scope>
    <source>
        <strain evidence="2">cv. Punajuju</strain>
    </source>
</reference>
<comment type="caution">
    <text evidence="1">The sequence shown here is derived from an EMBL/GenBank/DDBJ whole genome shotgun (WGS) entry which is preliminary data.</text>
</comment>
<dbReference type="EMBL" id="CM042011">
    <property type="protein sequence ID" value="KAI3766427.1"/>
    <property type="molecule type" value="Genomic_DNA"/>
</dbReference>
<protein>
    <submittedName>
        <fullName evidence="1">Uncharacterized protein</fullName>
    </submittedName>
</protein>
<sequence>MLVQKSMMVKSKKKTYFYQDKENALNHVDKCIHTCHLSCKSIPEELSFSLPLFLSQQNLERKRAQELGGFFFTFY</sequence>
<proteinExistence type="predicted"/>